<gene>
    <name evidence="2" type="ORF">JTE90_024475</name>
</gene>
<feature type="compositionally biased region" description="Basic and acidic residues" evidence="1">
    <location>
        <begin position="164"/>
        <end position="173"/>
    </location>
</feature>
<sequence>MINQTIPRQLPPRKSAWGVSAATSEGPPTELLSSEVLRTKKQGVSPAKDYPDPSQPDPPAKFGSWGQLLVPQSKRPPHYSSLHTNPPPYPTTSTLPRVAKQPQQFYKHHPAGLSSEESESPLPSSSDDNDDEEEEEEGDDNDEEEDNGGSEATTCTGSEMALARSDKKKERGLNYHSSLSSPSDDKDKDDEEEKGDDEDKDTGGPR</sequence>
<evidence type="ECO:0000313" key="2">
    <source>
        <dbReference type="EMBL" id="KAG8184018.1"/>
    </source>
</evidence>
<protein>
    <submittedName>
        <fullName evidence="2">Uncharacterized protein</fullName>
    </submittedName>
</protein>
<reference evidence="2 3" key="1">
    <citation type="journal article" date="2022" name="Nat. Ecol. Evol.">
        <title>A masculinizing supergene underlies an exaggerated male reproductive morph in a spider.</title>
        <authorList>
            <person name="Hendrickx F."/>
            <person name="De Corte Z."/>
            <person name="Sonet G."/>
            <person name="Van Belleghem S.M."/>
            <person name="Kostlbacher S."/>
            <person name="Vangestel C."/>
        </authorList>
    </citation>
    <scope>NUCLEOTIDE SEQUENCE [LARGE SCALE GENOMIC DNA]</scope>
    <source>
        <strain evidence="2">W744_W776</strain>
    </source>
</reference>
<accession>A0AAV6UK12</accession>
<comment type="caution">
    <text evidence="2">The sequence shown here is derived from an EMBL/GenBank/DDBJ whole genome shotgun (WGS) entry which is preliminary data.</text>
</comment>
<feature type="region of interest" description="Disordered" evidence="1">
    <location>
        <begin position="1"/>
        <end position="206"/>
    </location>
</feature>
<evidence type="ECO:0000313" key="3">
    <source>
        <dbReference type="Proteomes" id="UP000827092"/>
    </source>
</evidence>
<organism evidence="2 3">
    <name type="scientific">Oedothorax gibbosus</name>
    <dbReference type="NCBI Taxonomy" id="931172"/>
    <lineage>
        <taxon>Eukaryota</taxon>
        <taxon>Metazoa</taxon>
        <taxon>Ecdysozoa</taxon>
        <taxon>Arthropoda</taxon>
        <taxon>Chelicerata</taxon>
        <taxon>Arachnida</taxon>
        <taxon>Araneae</taxon>
        <taxon>Araneomorphae</taxon>
        <taxon>Entelegynae</taxon>
        <taxon>Araneoidea</taxon>
        <taxon>Linyphiidae</taxon>
        <taxon>Erigoninae</taxon>
        <taxon>Oedothorax</taxon>
    </lineage>
</organism>
<keyword evidence="3" id="KW-1185">Reference proteome</keyword>
<feature type="compositionally biased region" description="Acidic residues" evidence="1">
    <location>
        <begin position="187"/>
        <end position="200"/>
    </location>
</feature>
<dbReference type="Proteomes" id="UP000827092">
    <property type="component" value="Unassembled WGS sequence"/>
</dbReference>
<dbReference type="AlphaFoldDB" id="A0AAV6UK12"/>
<proteinExistence type="predicted"/>
<evidence type="ECO:0000256" key="1">
    <source>
        <dbReference type="SAM" id="MobiDB-lite"/>
    </source>
</evidence>
<feature type="compositionally biased region" description="Low complexity" evidence="1">
    <location>
        <begin position="112"/>
        <end position="126"/>
    </location>
</feature>
<feature type="compositionally biased region" description="Acidic residues" evidence="1">
    <location>
        <begin position="127"/>
        <end position="148"/>
    </location>
</feature>
<dbReference type="EMBL" id="JAFNEN010000391">
    <property type="protein sequence ID" value="KAG8184018.1"/>
    <property type="molecule type" value="Genomic_DNA"/>
</dbReference>
<name>A0AAV6UK12_9ARAC</name>